<evidence type="ECO:0000313" key="2">
    <source>
        <dbReference type="Proteomes" id="UP001172155"/>
    </source>
</evidence>
<sequence length="116" mass="12616">MPLTRYNLAPTLDGFIASPHTTTNPTPWITPDPTIDFPALYAQFSHFLMGRLTYETMLAFAADDPSSSGDANLLFAGRPREAVAVLSRSMKQAEHPGVTVISSEAGMQTCGRRTSR</sequence>
<dbReference type="EMBL" id="JAUKUD010000001">
    <property type="protein sequence ID" value="KAK0752989.1"/>
    <property type="molecule type" value="Genomic_DNA"/>
</dbReference>
<dbReference type="SUPFAM" id="SSF53597">
    <property type="entry name" value="Dihydrofolate reductase-like"/>
    <property type="match status" value="1"/>
</dbReference>
<proteinExistence type="predicted"/>
<protein>
    <recommendedName>
        <fullName evidence="3">Bacterial bifunctional deaminase-reductase C-terminal domain-containing protein</fullName>
    </recommendedName>
</protein>
<dbReference type="Gene3D" id="3.40.430.10">
    <property type="entry name" value="Dihydrofolate Reductase, subunit A"/>
    <property type="match status" value="1"/>
</dbReference>
<reference evidence="1" key="1">
    <citation type="submission" date="2023-06" db="EMBL/GenBank/DDBJ databases">
        <title>Genome-scale phylogeny and comparative genomics of the fungal order Sordariales.</title>
        <authorList>
            <consortium name="Lawrence Berkeley National Laboratory"/>
            <person name="Hensen N."/>
            <person name="Bonometti L."/>
            <person name="Westerberg I."/>
            <person name="Brannstrom I.O."/>
            <person name="Guillou S."/>
            <person name="Cros-Aarteil S."/>
            <person name="Calhoun S."/>
            <person name="Haridas S."/>
            <person name="Kuo A."/>
            <person name="Mondo S."/>
            <person name="Pangilinan J."/>
            <person name="Riley R."/>
            <person name="LaButti K."/>
            <person name="Andreopoulos B."/>
            <person name="Lipzen A."/>
            <person name="Chen C."/>
            <person name="Yanf M."/>
            <person name="Daum C."/>
            <person name="Ng V."/>
            <person name="Clum A."/>
            <person name="Steindorff A."/>
            <person name="Ohm R."/>
            <person name="Martin F."/>
            <person name="Silar P."/>
            <person name="Natvig D."/>
            <person name="Lalanne C."/>
            <person name="Gautier V."/>
            <person name="Ament-velasquez S.L."/>
            <person name="Kruys A."/>
            <person name="Hutchinson M.I."/>
            <person name="Powell A.J."/>
            <person name="Barry K."/>
            <person name="Miller A.N."/>
            <person name="Grigoriev I.V."/>
            <person name="Debuchy R."/>
            <person name="Gladieux P."/>
            <person name="Thoren M.H."/>
            <person name="Johannesson H."/>
        </authorList>
    </citation>
    <scope>NUCLEOTIDE SEQUENCE</scope>
    <source>
        <strain evidence="1">SMH3187-1</strain>
    </source>
</reference>
<name>A0AA40F866_9PEZI</name>
<dbReference type="InterPro" id="IPR024072">
    <property type="entry name" value="DHFR-like_dom_sf"/>
</dbReference>
<evidence type="ECO:0000313" key="1">
    <source>
        <dbReference type="EMBL" id="KAK0752989.1"/>
    </source>
</evidence>
<organism evidence="1 2">
    <name type="scientific">Schizothecium vesticola</name>
    <dbReference type="NCBI Taxonomy" id="314040"/>
    <lineage>
        <taxon>Eukaryota</taxon>
        <taxon>Fungi</taxon>
        <taxon>Dikarya</taxon>
        <taxon>Ascomycota</taxon>
        <taxon>Pezizomycotina</taxon>
        <taxon>Sordariomycetes</taxon>
        <taxon>Sordariomycetidae</taxon>
        <taxon>Sordariales</taxon>
        <taxon>Schizotheciaceae</taxon>
        <taxon>Schizothecium</taxon>
    </lineage>
</organism>
<dbReference type="Proteomes" id="UP001172155">
    <property type="component" value="Unassembled WGS sequence"/>
</dbReference>
<dbReference type="AlphaFoldDB" id="A0AA40F866"/>
<gene>
    <name evidence="1" type="ORF">B0T18DRAFT_423618</name>
</gene>
<evidence type="ECO:0008006" key="3">
    <source>
        <dbReference type="Google" id="ProtNLM"/>
    </source>
</evidence>
<accession>A0AA40F866</accession>
<comment type="caution">
    <text evidence="1">The sequence shown here is derived from an EMBL/GenBank/DDBJ whole genome shotgun (WGS) entry which is preliminary data.</text>
</comment>
<keyword evidence="2" id="KW-1185">Reference proteome</keyword>